<dbReference type="EMBL" id="QDDL01000010">
    <property type="protein sequence ID" value="PVZ65435.1"/>
    <property type="molecule type" value="Genomic_DNA"/>
</dbReference>
<dbReference type="Pfam" id="PF12900">
    <property type="entry name" value="Pyridox_ox_2"/>
    <property type="match status" value="1"/>
</dbReference>
<dbReference type="InterPro" id="IPR024747">
    <property type="entry name" value="Pyridox_Oxase-rel"/>
</dbReference>
<dbReference type="SUPFAM" id="SSF50475">
    <property type="entry name" value="FMN-binding split barrel"/>
    <property type="match status" value="1"/>
</dbReference>
<name>A0A2V1GSN6_9GAMM</name>
<proteinExistence type="predicted"/>
<keyword evidence="2" id="KW-1185">Reference proteome</keyword>
<organism evidence="1 2">
    <name type="scientific">Pelagibaculum spongiae</name>
    <dbReference type="NCBI Taxonomy" id="2080658"/>
    <lineage>
        <taxon>Bacteria</taxon>
        <taxon>Pseudomonadati</taxon>
        <taxon>Pseudomonadota</taxon>
        <taxon>Gammaproteobacteria</taxon>
        <taxon>Oceanospirillales</taxon>
        <taxon>Pelagibaculum</taxon>
    </lineage>
</organism>
<protein>
    <submittedName>
        <fullName evidence="1">Pyridoxamine 5'-phosphate oxidase family protein</fullName>
    </submittedName>
</protein>
<evidence type="ECO:0000313" key="2">
    <source>
        <dbReference type="Proteomes" id="UP000244906"/>
    </source>
</evidence>
<reference evidence="1 2" key="1">
    <citation type="submission" date="2018-04" db="EMBL/GenBank/DDBJ databases">
        <title>Thalassorhabdus spongiae gen. nov., sp. nov., isolated from a marine sponge in South-West Iceland.</title>
        <authorList>
            <person name="Knobloch S."/>
            <person name="Daussin A."/>
            <person name="Johannsson R."/>
            <person name="Marteinsson V.T."/>
        </authorList>
    </citation>
    <scope>NUCLEOTIDE SEQUENCE [LARGE SCALE GENOMIC DNA]</scope>
    <source>
        <strain evidence="1 2">Hp12</strain>
    </source>
</reference>
<dbReference type="PANTHER" id="PTHR34071">
    <property type="entry name" value="5-NITROIMIDAZOLE ANTIBIOTICS RESISTANCE PROTEIN, NIMA-FAMILY-RELATED PROTEIN-RELATED"/>
    <property type="match status" value="1"/>
</dbReference>
<dbReference type="InterPro" id="IPR012349">
    <property type="entry name" value="Split_barrel_FMN-bd"/>
</dbReference>
<gene>
    <name evidence="1" type="ORF">DC094_18310</name>
</gene>
<accession>A0A2V1GSN6</accession>
<dbReference type="PANTHER" id="PTHR34071:SF2">
    <property type="entry name" value="FLAVIN-NUCLEOTIDE-BINDING PROTEIN"/>
    <property type="match status" value="1"/>
</dbReference>
<comment type="caution">
    <text evidence="1">The sequence shown here is derived from an EMBL/GenBank/DDBJ whole genome shotgun (WGS) entry which is preliminary data.</text>
</comment>
<dbReference type="AlphaFoldDB" id="A0A2V1GSN6"/>
<dbReference type="RefSeq" id="WP_116688571.1">
    <property type="nucleotide sequence ID" value="NZ_CAWNYD010000010.1"/>
</dbReference>
<dbReference type="Proteomes" id="UP000244906">
    <property type="component" value="Unassembled WGS sequence"/>
</dbReference>
<sequence length="230" mass="25810">MSQLEVTEKTRIRRGPKRAVFDRAILEQVFNQAHVAHVGFIQDDPSGEGLSGKIQPFVIPMLCWIDGDLLYVHGASSSRMIKTLTGGSEACVTATILDGMVLSKSAFHHSANYRSAMVFGQFFLIENPIEINRQYKIFMERIAPGRWDEVRPPSEIELKATKMLAIKLDQASVKVRSGGPNEDKEDLDIPAWTGEMVIKHPLTAMVADQHSTDGIKVPDYSEAWDDRWRV</sequence>
<dbReference type="OrthoDB" id="116031at2"/>
<evidence type="ECO:0000313" key="1">
    <source>
        <dbReference type="EMBL" id="PVZ65435.1"/>
    </source>
</evidence>
<dbReference type="Gene3D" id="2.30.110.10">
    <property type="entry name" value="Electron Transport, Fmn-binding Protein, Chain A"/>
    <property type="match status" value="1"/>
</dbReference>